<accession>A0A1H9VV70</accession>
<dbReference type="InterPro" id="IPR021416">
    <property type="entry name" value="DUF3048_N"/>
</dbReference>
<feature type="domain" description="DUF3048" evidence="3">
    <location>
        <begin position="69"/>
        <end position="207"/>
    </location>
</feature>
<reference evidence="6" key="1">
    <citation type="submission" date="2016-10" db="EMBL/GenBank/DDBJ databases">
        <authorList>
            <person name="de Groot N.N."/>
        </authorList>
    </citation>
    <scope>NUCLEOTIDE SEQUENCE [LARGE SCALE GENOMIC DNA]</scope>
    <source>
        <strain evidence="6">10nlg</strain>
    </source>
</reference>
<dbReference type="RefSeq" id="WP_177169735.1">
    <property type="nucleotide sequence ID" value="NZ_FOGV01000024.1"/>
</dbReference>
<feature type="chain" id="PRO_5011617452" description="DUF3048 domain-containing protein" evidence="2">
    <location>
        <begin position="22"/>
        <end position="358"/>
    </location>
</feature>
<sequence length="358" mass="39065">MRKTRSFILLLLLLTGACSSADDSASGNGNAGASVNSEADQPDDKDETEENDPVSSNDSNENKENMYPLSGKKTDNSVDHRAFGLMIEDSALSRPQQGLNDADIVYEALTEGRITRLLAVYHSQEAERIGNVRSARSYFVEAAEQLNAGFVSAGGSPDARNRLESGNDFVDALQYTDYFDRIDSRPAPHDVYTSVGSVFSAAEEAGVATDGPKPPELPFTDELSNAQGEQAEHVHIDLNSADNNVEWEFDERYGYMRTVGGEAMKDKQSGSPQSARNVLLVETGHDVVDDQGRRDIDIESGGKGLLLQEGLVREVSWRNEGGLILPYKDETELSLLPGQTWIHFIEKAGGGLNDRVDF</sequence>
<dbReference type="Pfam" id="PF17479">
    <property type="entry name" value="DUF3048_C"/>
    <property type="match status" value="1"/>
</dbReference>
<feature type="compositionally biased region" description="Low complexity" evidence="1">
    <location>
        <begin position="22"/>
        <end position="39"/>
    </location>
</feature>
<dbReference type="SUPFAM" id="SSF159774">
    <property type="entry name" value="YerB-like"/>
    <property type="match status" value="1"/>
</dbReference>
<organism evidence="5 6">
    <name type="scientific">Salisediminibacterium halotolerans</name>
    <dbReference type="NCBI Taxonomy" id="517425"/>
    <lineage>
        <taxon>Bacteria</taxon>
        <taxon>Bacillati</taxon>
        <taxon>Bacillota</taxon>
        <taxon>Bacilli</taxon>
        <taxon>Bacillales</taxon>
        <taxon>Bacillaceae</taxon>
        <taxon>Salisediminibacterium</taxon>
    </lineage>
</organism>
<feature type="domain" description="DUF3048" evidence="4">
    <location>
        <begin position="239"/>
        <end position="342"/>
    </location>
</feature>
<dbReference type="InterPro" id="IPR035328">
    <property type="entry name" value="DUF3048_C"/>
</dbReference>
<keyword evidence="2" id="KW-0732">Signal</keyword>
<evidence type="ECO:0000313" key="5">
    <source>
        <dbReference type="EMBL" id="SES25565.1"/>
    </source>
</evidence>
<comment type="caution">
    <text evidence="5">The sequence shown here is derived from an EMBL/GenBank/DDBJ whole genome shotgun (WGS) entry which is preliminary data.</text>
</comment>
<name>A0A1H9VV70_9BACI</name>
<evidence type="ECO:0000313" key="6">
    <source>
        <dbReference type="Proteomes" id="UP000199318"/>
    </source>
</evidence>
<keyword evidence="6" id="KW-1185">Reference proteome</keyword>
<evidence type="ECO:0008006" key="7">
    <source>
        <dbReference type="Google" id="ProtNLM"/>
    </source>
</evidence>
<evidence type="ECO:0000256" key="2">
    <source>
        <dbReference type="SAM" id="SignalP"/>
    </source>
</evidence>
<feature type="signal peptide" evidence="2">
    <location>
        <begin position="1"/>
        <end position="21"/>
    </location>
</feature>
<dbReference type="EMBL" id="FOGV01000024">
    <property type="protein sequence ID" value="SES25565.1"/>
    <property type="molecule type" value="Genomic_DNA"/>
</dbReference>
<feature type="region of interest" description="Disordered" evidence="1">
    <location>
        <begin position="22"/>
        <end position="75"/>
    </location>
</feature>
<gene>
    <name evidence="5" type="ORF">SAMN05444126_12419</name>
</gene>
<evidence type="ECO:0000259" key="4">
    <source>
        <dbReference type="Pfam" id="PF17479"/>
    </source>
</evidence>
<dbReference type="Gene3D" id="3.50.90.10">
    <property type="entry name" value="YerB-like"/>
    <property type="match status" value="1"/>
</dbReference>
<protein>
    <recommendedName>
        <fullName evidence="7">DUF3048 domain-containing protein</fullName>
    </recommendedName>
</protein>
<dbReference type="PROSITE" id="PS51257">
    <property type="entry name" value="PROKAR_LIPOPROTEIN"/>
    <property type="match status" value="1"/>
</dbReference>
<proteinExistence type="predicted"/>
<dbReference type="InterPro" id="IPR023158">
    <property type="entry name" value="YerB-like_sf"/>
</dbReference>
<feature type="compositionally biased region" description="Acidic residues" evidence="1">
    <location>
        <begin position="40"/>
        <end position="52"/>
    </location>
</feature>
<dbReference type="STRING" id="1464123.SAMN05444126_12419"/>
<dbReference type="AlphaFoldDB" id="A0A1H9VV70"/>
<evidence type="ECO:0000259" key="3">
    <source>
        <dbReference type="Pfam" id="PF11258"/>
    </source>
</evidence>
<evidence type="ECO:0000256" key="1">
    <source>
        <dbReference type="SAM" id="MobiDB-lite"/>
    </source>
</evidence>
<dbReference type="Pfam" id="PF11258">
    <property type="entry name" value="DUF3048"/>
    <property type="match status" value="1"/>
</dbReference>
<dbReference type="Proteomes" id="UP000199318">
    <property type="component" value="Unassembled WGS sequence"/>
</dbReference>